<proteinExistence type="predicted"/>
<keyword evidence="1" id="KW-0812">Transmembrane</keyword>
<protein>
    <submittedName>
        <fullName evidence="2">Uncharacterized protein</fullName>
    </submittedName>
</protein>
<dbReference type="EMBL" id="JAAIUW010000005">
    <property type="protein sequence ID" value="KAF7832645.1"/>
    <property type="molecule type" value="Genomic_DNA"/>
</dbReference>
<gene>
    <name evidence="2" type="ORF">G2W53_014978</name>
</gene>
<organism evidence="2 3">
    <name type="scientific">Senna tora</name>
    <dbReference type="NCBI Taxonomy" id="362788"/>
    <lineage>
        <taxon>Eukaryota</taxon>
        <taxon>Viridiplantae</taxon>
        <taxon>Streptophyta</taxon>
        <taxon>Embryophyta</taxon>
        <taxon>Tracheophyta</taxon>
        <taxon>Spermatophyta</taxon>
        <taxon>Magnoliopsida</taxon>
        <taxon>eudicotyledons</taxon>
        <taxon>Gunneridae</taxon>
        <taxon>Pentapetalae</taxon>
        <taxon>rosids</taxon>
        <taxon>fabids</taxon>
        <taxon>Fabales</taxon>
        <taxon>Fabaceae</taxon>
        <taxon>Caesalpinioideae</taxon>
        <taxon>Cassia clade</taxon>
        <taxon>Senna</taxon>
    </lineage>
</organism>
<dbReference type="AlphaFoldDB" id="A0A834WUL7"/>
<dbReference type="Proteomes" id="UP000634136">
    <property type="component" value="Unassembled WGS sequence"/>
</dbReference>
<evidence type="ECO:0000313" key="3">
    <source>
        <dbReference type="Proteomes" id="UP000634136"/>
    </source>
</evidence>
<sequence>MKAVNVHLWLVLWILAHNYGFDGLLAVVLDTELSYLTIIYPNKFIGRFSLSRSTSQTRSSATKLSPSKEDPWPLDISLGAVVSLHQISWRRRLVAADLAGENVEVLRESDGEEASSRRRRGSVGLEVREGNLLPTLFRIFHRFLSCAASVDVVDEKDY</sequence>
<evidence type="ECO:0000313" key="2">
    <source>
        <dbReference type="EMBL" id="KAF7832645.1"/>
    </source>
</evidence>
<keyword evidence="1" id="KW-0472">Membrane</keyword>
<evidence type="ECO:0000256" key="1">
    <source>
        <dbReference type="SAM" id="Phobius"/>
    </source>
</evidence>
<name>A0A834WUL7_9FABA</name>
<keyword evidence="3" id="KW-1185">Reference proteome</keyword>
<reference evidence="2" key="1">
    <citation type="submission" date="2020-09" db="EMBL/GenBank/DDBJ databases">
        <title>Genome-Enabled Discovery of Anthraquinone Biosynthesis in Senna tora.</title>
        <authorList>
            <person name="Kang S.-H."/>
            <person name="Pandey R.P."/>
            <person name="Lee C.-M."/>
            <person name="Sim J.-S."/>
            <person name="Jeong J.-T."/>
            <person name="Choi B.-S."/>
            <person name="Jung M."/>
            <person name="Ginzburg D."/>
            <person name="Zhao K."/>
            <person name="Won S.Y."/>
            <person name="Oh T.-J."/>
            <person name="Yu Y."/>
            <person name="Kim N.-H."/>
            <person name="Lee O.R."/>
            <person name="Lee T.-H."/>
            <person name="Bashyal P."/>
            <person name="Kim T.-S."/>
            <person name="Lee W.-H."/>
            <person name="Kawkins C."/>
            <person name="Kim C.-K."/>
            <person name="Kim J.S."/>
            <person name="Ahn B.O."/>
            <person name="Rhee S.Y."/>
            <person name="Sohng J.K."/>
        </authorList>
    </citation>
    <scope>NUCLEOTIDE SEQUENCE</scope>
    <source>
        <tissue evidence="2">Leaf</tissue>
    </source>
</reference>
<feature type="transmembrane region" description="Helical" evidence="1">
    <location>
        <begin position="6"/>
        <end position="29"/>
    </location>
</feature>
<comment type="caution">
    <text evidence="2">The sequence shown here is derived from an EMBL/GenBank/DDBJ whole genome shotgun (WGS) entry which is preliminary data.</text>
</comment>
<keyword evidence="1" id="KW-1133">Transmembrane helix</keyword>
<accession>A0A834WUL7</accession>